<dbReference type="Pfam" id="PF01757">
    <property type="entry name" value="Acyl_transf_3"/>
    <property type="match status" value="1"/>
</dbReference>
<comment type="caution">
    <text evidence="10">The sequence shown here is derived from an EMBL/GenBank/DDBJ whole genome shotgun (WGS) entry which is preliminary data.</text>
</comment>
<keyword evidence="7 10" id="KW-0012">Acyltransferase</keyword>
<feature type="transmembrane region" description="Helical" evidence="8">
    <location>
        <begin position="231"/>
        <end position="250"/>
    </location>
</feature>
<dbReference type="RefSeq" id="WP_338211552.1">
    <property type="nucleotide sequence ID" value="NZ_JAYMFF010000027.1"/>
</dbReference>
<keyword evidence="4 8" id="KW-0812">Transmembrane</keyword>
<feature type="transmembrane region" description="Helical" evidence="8">
    <location>
        <begin position="12"/>
        <end position="43"/>
    </location>
</feature>
<protein>
    <submittedName>
        <fullName evidence="10">Acyltransferase family protein</fullName>
        <ecNumber evidence="10">2.3.1.-</ecNumber>
    </submittedName>
</protein>
<dbReference type="EMBL" id="JAYMFF010000027">
    <property type="protein sequence ID" value="MEC4176984.1"/>
    <property type="molecule type" value="Genomic_DNA"/>
</dbReference>
<feature type="transmembrane region" description="Helical" evidence="8">
    <location>
        <begin position="190"/>
        <end position="211"/>
    </location>
</feature>
<dbReference type="Proteomes" id="UP001349994">
    <property type="component" value="Unassembled WGS sequence"/>
</dbReference>
<evidence type="ECO:0000256" key="6">
    <source>
        <dbReference type="ARBA" id="ARBA00023136"/>
    </source>
</evidence>
<proteinExistence type="predicted"/>
<keyword evidence="11" id="KW-1185">Reference proteome</keyword>
<evidence type="ECO:0000256" key="4">
    <source>
        <dbReference type="ARBA" id="ARBA00022692"/>
    </source>
</evidence>
<feature type="transmembrane region" description="Helical" evidence="8">
    <location>
        <begin position="70"/>
        <end position="89"/>
    </location>
</feature>
<dbReference type="PANTHER" id="PTHR23028">
    <property type="entry name" value="ACETYLTRANSFERASE"/>
    <property type="match status" value="1"/>
</dbReference>
<evidence type="ECO:0000256" key="8">
    <source>
        <dbReference type="SAM" id="Phobius"/>
    </source>
</evidence>
<feature type="transmembrane region" description="Helical" evidence="8">
    <location>
        <begin position="256"/>
        <end position="279"/>
    </location>
</feature>
<organism evidence="10 11">
    <name type="scientific">Adlercreutzia wanghongyangiae</name>
    <dbReference type="NCBI Taxonomy" id="3111451"/>
    <lineage>
        <taxon>Bacteria</taxon>
        <taxon>Bacillati</taxon>
        <taxon>Actinomycetota</taxon>
        <taxon>Coriobacteriia</taxon>
        <taxon>Eggerthellales</taxon>
        <taxon>Eggerthellaceae</taxon>
        <taxon>Adlercreutzia</taxon>
    </lineage>
</organism>
<evidence type="ECO:0000256" key="7">
    <source>
        <dbReference type="ARBA" id="ARBA00023315"/>
    </source>
</evidence>
<feature type="transmembrane region" description="Helical" evidence="8">
    <location>
        <begin position="286"/>
        <end position="304"/>
    </location>
</feature>
<accession>A0ABU6IKJ6</accession>
<evidence type="ECO:0000313" key="11">
    <source>
        <dbReference type="Proteomes" id="UP001349994"/>
    </source>
</evidence>
<sequence length="646" mass="71321">MPALDGLRTIAVAAVVLYHIDASILPCGLMGVTIFFVLSGYLITGILVKEWNRSGTIDLPHFWMNRVRRLVPAVVFLILVVAVVTAFLAPDLLTRLRQDVVAALFFFSNWWFIFQDLSYFEAMGAPSPVNHFWSLAIEEQFYLILPPLLLLLFRTRVKRRTIQRGLVVLIAVSALLMFLLYDPAGDPSRVYYGTDTRVFSLLIGALFAFIFPEARVLGRGPRGLTPRQRHLVDWCGTAAFVAIIAFMVFVNGYSPFLYEGGILLVSVLTAVVIVALVFPPALMARLLSWAPLVWVGKRSYSIYLWHYPLLLLMNPRNFTGEVPWYGYVVQVAVIVAVASFSYQFVENPIRHGAIGRFLKAWATREASLGRLVQQRLMPLGGTAALVVAAVAVMVVVPPVATQQSLAQTGGEAYQPAVVERSWERDSVVCIDPSQNPDATPRERARYADFLLIGDSVTAAMRDENDNGGYGTFHRYFPHAVLNSAVSRQLSKAAEFYDAEVAAGWDGDIVVFELGSNGVATEPQVNAMIELVPPEKTVFVVNVRTPFPLQDINNDLLARAAEAHDNVTLIDWYSYSAGHDEWFDGDGTHLKPSGCEKYMEMIQASLEAHYEKEAAAQAAEEQAAPVGITWGPLSDAGQLGKDDTVAG</sequence>
<keyword evidence="3 10" id="KW-0808">Transferase</keyword>
<name>A0ABU6IKJ6_9ACTN</name>
<dbReference type="InterPro" id="IPR050879">
    <property type="entry name" value="Acyltransferase_3"/>
</dbReference>
<dbReference type="InterPro" id="IPR002656">
    <property type="entry name" value="Acyl_transf_3_dom"/>
</dbReference>
<keyword evidence="6 8" id="KW-0472">Membrane</keyword>
<feature type="transmembrane region" description="Helical" evidence="8">
    <location>
        <begin position="324"/>
        <end position="345"/>
    </location>
</feature>
<reference evidence="10 11" key="1">
    <citation type="submission" date="2024-01" db="EMBL/GenBank/DDBJ databases">
        <title>novel species in genus Adlercreutzia.</title>
        <authorList>
            <person name="Liu X."/>
        </authorList>
    </citation>
    <scope>NUCLEOTIDE SEQUENCE [LARGE SCALE GENOMIC DNA]</scope>
    <source>
        <strain evidence="10 11">R7</strain>
    </source>
</reference>
<evidence type="ECO:0000313" key="10">
    <source>
        <dbReference type="EMBL" id="MEC4176984.1"/>
    </source>
</evidence>
<evidence type="ECO:0000259" key="9">
    <source>
        <dbReference type="Pfam" id="PF01757"/>
    </source>
</evidence>
<evidence type="ECO:0000256" key="2">
    <source>
        <dbReference type="ARBA" id="ARBA00022475"/>
    </source>
</evidence>
<keyword evidence="2" id="KW-1003">Cell membrane</keyword>
<feature type="transmembrane region" description="Helical" evidence="8">
    <location>
        <begin position="132"/>
        <end position="153"/>
    </location>
</feature>
<dbReference type="PANTHER" id="PTHR23028:SF53">
    <property type="entry name" value="ACYL_TRANSF_3 DOMAIN-CONTAINING PROTEIN"/>
    <property type="match status" value="1"/>
</dbReference>
<dbReference type="SUPFAM" id="SSF52266">
    <property type="entry name" value="SGNH hydrolase"/>
    <property type="match status" value="1"/>
</dbReference>
<dbReference type="EC" id="2.3.1.-" evidence="10"/>
<feature type="transmembrane region" description="Helical" evidence="8">
    <location>
        <begin position="165"/>
        <end position="184"/>
    </location>
</feature>
<comment type="subcellular location">
    <subcellularLocation>
        <location evidence="1">Cell membrane</location>
        <topology evidence="1">Multi-pass membrane protein</topology>
    </subcellularLocation>
</comment>
<dbReference type="InterPro" id="IPR036514">
    <property type="entry name" value="SGNH_hydro_sf"/>
</dbReference>
<evidence type="ECO:0000256" key="1">
    <source>
        <dbReference type="ARBA" id="ARBA00004651"/>
    </source>
</evidence>
<evidence type="ECO:0000256" key="5">
    <source>
        <dbReference type="ARBA" id="ARBA00022989"/>
    </source>
</evidence>
<dbReference type="Gene3D" id="3.40.50.1110">
    <property type="entry name" value="SGNH hydrolase"/>
    <property type="match status" value="1"/>
</dbReference>
<gene>
    <name evidence="10" type="ORF">VIN30_11045</name>
</gene>
<feature type="domain" description="Acyltransferase 3" evidence="9">
    <location>
        <begin position="3"/>
        <end position="338"/>
    </location>
</feature>
<feature type="transmembrane region" description="Helical" evidence="8">
    <location>
        <begin position="376"/>
        <end position="396"/>
    </location>
</feature>
<keyword evidence="5 8" id="KW-1133">Transmembrane helix</keyword>
<evidence type="ECO:0000256" key="3">
    <source>
        <dbReference type="ARBA" id="ARBA00022679"/>
    </source>
</evidence>
<dbReference type="GO" id="GO:0016746">
    <property type="term" value="F:acyltransferase activity"/>
    <property type="evidence" value="ECO:0007669"/>
    <property type="project" value="UniProtKB-KW"/>
</dbReference>